<evidence type="ECO:0000313" key="2">
    <source>
        <dbReference type="Proteomes" id="UP000622448"/>
    </source>
</evidence>
<accession>A0ABR7BMP0</accession>
<keyword evidence="1" id="KW-0378">Hydrolase</keyword>
<gene>
    <name evidence="1" type="ORF">H8S61_01440</name>
</gene>
<sequence length="214" mass="23969">MQYAAGLSGCDIPDLYRVTDGKAVGTYVEAGFKEFLITEKGAEVVGVGNAAKGIDFPNLNVDLKVTSCRQPQSSCPFRNAEQKIYGLGFHLLVMVYCKKDDDKKKTSRLDFEHVIFIEKERTSDYVLTNAIRNIIDDPLSSREAAIADIDGLLQDKQLPLEEIARFELAQRIYDDKPELGCLTISNALQWRLQYARAIDFASRQVLHGIEALYG</sequence>
<keyword evidence="1" id="KW-0255">Endonuclease</keyword>
<keyword evidence="2" id="KW-1185">Reference proteome</keyword>
<protein>
    <submittedName>
        <fullName evidence="1">Restriction endonuclease</fullName>
    </submittedName>
</protein>
<dbReference type="EMBL" id="JACOOA010000001">
    <property type="protein sequence ID" value="MBC5582866.1"/>
    <property type="molecule type" value="Genomic_DNA"/>
</dbReference>
<dbReference type="GO" id="GO:0004519">
    <property type="term" value="F:endonuclease activity"/>
    <property type="evidence" value="ECO:0007669"/>
    <property type="project" value="UniProtKB-KW"/>
</dbReference>
<keyword evidence="1" id="KW-0540">Nuclease</keyword>
<proteinExistence type="predicted"/>
<reference evidence="1 2" key="1">
    <citation type="submission" date="2020-08" db="EMBL/GenBank/DDBJ databases">
        <title>Genome public.</title>
        <authorList>
            <person name="Liu C."/>
            <person name="Sun Q."/>
        </authorList>
    </citation>
    <scope>NUCLEOTIDE SEQUENCE [LARGE SCALE GENOMIC DNA]</scope>
    <source>
        <strain evidence="1 2">NSJ-70</strain>
    </source>
</reference>
<evidence type="ECO:0000313" key="1">
    <source>
        <dbReference type="EMBL" id="MBC5582866.1"/>
    </source>
</evidence>
<comment type="caution">
    <text evidence="1">The sequence shown here is derived from an EMBL/GenBank/DDBJ whole genome shotgun (WGS) entry which is preliminary data.</text>
</comment>
<name>A0ABR7BMP0_9ACTN</name>
<organism evidence="1 2">
    <name type="scientific">Eggerthella hominis</name>
    <dbReference type="NCBI Taxonomy" id="2763043"/>
    <lineage>
        <taxon>Bacteria</taxon>
        <taxon>Bacillati</taxon>
        <taxon>Actinomycetota</taxon>
        <taxon>Coriobacteriia</taxon>
        <taxon>Eggerthellales</taxon>
        <taxon>Eggerthellaceae</taxon>
        <taxon>Eggerthella</taxon>
    </lineage>
</organism>
<dbReference type="Proteomes" id="UP000622448">
    <property type="component" value="Unassembled WGS sequence"/>
</dbReference>